<protein>
    <submittedName>
        <fullName evidence="5">Uncharacterized protein</fullName>
    </submittedName>
</protein>
<dbReference type="GO" id="GO:1990904">
    <property type="term" value="C:ribonucleoprotein complex"/>
    <property type="evidence" value="ECO:0007669"/>
    <property type="project" value="UniProtKB-KW"/>
</dbReference>
<dbReference type="EMBL" id="JABEZX010000013">
    <property type="protein sequence ID" value="MBA0574122.1"/>
    <property type="molecule type" value="Genomic_DNA"/>
</dbReference>
<comment type="caution">
    <text evidence="5">The sequence shown here is derived from an EMBL/GenBank/DDBJ whole genome shotgun (WGS) entry which is preliminary data.</text>
</comment>
<dbReference type="AlphaFoldDB" id="A0A7J8NBA0"/>
<evidence type="ECO:0000313" key="6">
    <source>
        <dbReference type="Proteomes" id="UP000593572"/>
    </source>
</evidence>
<dbReference type="GO" id="GO:0006412">
    <property type="term" value="P:translation"/>
    <property type="evidence" value="ECO:0007669"/>
    <property type="project" value="InterPro"/>
</dbReference>
<feature type="signal peptide" evidence="4">
    <location>
        <begin position="1"/>
        <end position="20"/>
    </location>
</feature>
<evidence type="ECO:0000256" key="3">
    <source>
        <dbReference type="ARBA" id="ARBA00023274"/>
    </source>
</evidence>
<evidence type="ECO:0000256" key="1">
    <source>
        <dbReference type="ARBA" id="ARBA00010228"/>
    </source>
</evidence>
<keyword evidence="6" id="KW-1185">Reference proteome</keyword>
<dbReference type="GO" id="GO:0005840">
    <property type="term" value="C:ribosome"/>
    <property type="evidence" value="ECO:0007669"/>
    <property type="project" value="UniProtKB-KW"/>
</dbReference>
<feature type="non-terminal residue" evidence="5">
    <location>
        <position position="1"/>
    </location>
</feature>
<dbReference type="InterPro" id="IPR038579">
    <property type="entry name" value="Ribosomal_eS21_sf"/>
</dbReference>
<evidence type="ECO:0000256" key="2">
    <source>
        <dbReference type="ARBA" id="ARBA00022980"/>
    </source>
</evidence>
<dbReference type="GO" id="GO:0003735">
    <property type="term" value="F:structural constituent of ribosome"/>
    <property type="evidence" value="ECO:0007669"/>
    <property type="project" value="InterPro"/>
</dbReference>
<reference evidence="5 6" key="1">
    <citation type="journal article" date="2019" name="Genome Biol. Evol.">
        <title>Insights into the evolution of the New World diploid cottons (Gossypium, subgenus Houzingenia) based on genome sequencing.</title>
        <authorList>
            <person name="Grover C.E."/>
            <person name="Arick M.A. 2nd"/>
            <person name="Thrash A."/>
            <person name="Conover J.L."/>
            <person name="Sanders W.S."/>
            <person name="Peterson D.G."/>
            <person name="Frelichowski J.E."/>
            <person name="Scheffler J.A."/>
            <person name="Scheffler B.E."/>
            <person name="Wendel J.F."/>
        </authorList>
    </citation>
    <scope>NUCLEOTIDE SEQUENCE [LARGE SCALE GENOMIC DNA]</scope>
    <source>
        <strain evidence="5">157</strain>
        <tissue evidence="5">Leaf</tissue>
    </source>
</reference>
<dbReference type="PANTHER" id="PTHR10442">
    <property type="entry name" value="40S RIBOSOMAL PROTEIN S21"/>
    <property type="match status" value="1"/>
</dbReference>
<name>A0A7J8NBA0_9ROSI</name>
<dbReference type="Pfam" id="PF01249">
    <property type="entry name" value="Ribosomal_S21e"/>
    <property type="match status" value="1"/>
</dbReference>
<proteinExistence type="inferred from homology"/>
<feature type="chain" id="PRO_5029739850" evidence="4">
    <location>
        <begin position="21"/>
        <end position="90"/>
    </location>
</feature>
<dbReference type="Gene3D" id="3.30.1230.20">
    <property type="match status" value="1"/>
</dbReference>
<dbReference type="Proteomes" id="UP000593572">
    <property type="component" value="Unassembled WGS sequence"/>
</dbReference>
<dbReference type="InterPro" id="IPR018279">
    <property type="entry name" value="Ribosomal_eS21_CS"/>
</dbReference>
<dbReference type="GO" id="GO:0005829">
    <property type="term" value="C:cytosol"/>
    <property type="evidence" value="ECO:0007669"/>
    <property type="project" value="UniProtKB-ARBA"/>
</dbReference>
<sequence length="90" mass="9888">LASAALASVPAWLGLHGLLAVECLLHADQLQHFLAVASLSHVCYWDKQFTEMQNEEGQNRDLYIPRKCSAINQLITSSDHASVQIKMLGA</sequence>
<comment type="similarity">
    <text evidence="1">Belongs to the eukaryotic ribosomal protein eS21 family.</text>
</comment>
<keyword evidence="3" id="KW-0687">Ribonucleoprotein</keyword>
<evidence type="ECO:0000256" key="4">
    <source>
        <dbReference type="SAM" id="SignalP"/>
    </source>
</evidence>
<keyword evidence="4" id="KW-0732">Signal</keyword>
<dbReference type="PROSITE" id="PS00996">
    <property type="entry name" value="RIBOSOMAL_S21E"/>
    <property type="match status" value="1"/>
</dbReference>
<gene>
    <name evidence="5" type="ORF">Golob_001357</name>
</gene>
<keyword evidence="2" id="KW-0689">Ribosomal protein</keyword>
<accession>A0A7J8NBA0</accession>
<organism evidence="5 6">
    <name type="scientific">Gossypium lobatum</name>
    <dbReference type="NCBI Taxonomy" id="34289"/>
    <lineage>
        <taxon>Eukaryota</taxon>
        <taxon>Viridiplantae</taxon>
        <taxon>Streptophyta</taxon>
        <taxon>Embryophyta</taxon>
        <taxon>Tracheophyta</taxon>
        <taxon>Spermatophyta</taxon>
        <taxon>Magnoliopsida</taxon>
        <taxon>eudicotyledons</taxon>
        <taxon>Gunneridae</taxon>
        <taxon>Pentapetalae</taxon>
        <taxon>rosids</taxon>
        <taxon>malvids</taxon>
        <taxon>Malvales</taxon>
        <taxon>Malvaceae</taxon>
        <taxon>Malvoideae</taxon>
        <taxon>Gossypium</taxon>
    </lineage>
</organism>
<evidence type="ECO:0000313" key="5">
    <source>
        <dbReference type="EMBL" id="MBA0574122.1"/>
    </source>
</evidence>
<dbReference type="InterPro" id="IPR001931">
    <property type="entry name" value="Ribosomal_eS21"/>
</dbReference>